<evidence type="ECO:0000313" key="1">
    <source>
        <dbReference type="EMBL" id="VEN49384.1"/>
    </source>
</evidence>
<gene>
    <name evidence="1" type="ORF">CALMAC_LOCUS10514</name>
</gene>
<organism evidence="1 2">
    <name type="scientific">Callosobruchus maculatus</name>
    <name type="common">Southern cowpea weevil</name>
    <name type="synonym">Pulse bruchid</name>
    <dbReference type="NCBI Taxonomy" id="64391"/>
    <lineage>
        <taxon>Eukaryota</taxon>
        <taxon>Metazoa</taxon>
        <taxon>Ecdysozoa</taxon>
        <taxon>Arthropoda</taxon>
        <taxon>Hexapoda</taxon>
        <taxon>Insecta</taxon>
        <taxon>Pterygota</taxon>
        <taxon>Neoptera</taxon>
        <taxon>Endopterygota</taxon>
        <taxon>Coleoptera</taxon>
        <taxon>Polyphaga</taxon>
        <taxon>Cucujiformia</taxon>
        <taxon>Chrysomeloidea</taxon>
        <taxon>Chrysomelidae</taxon>
        <taxon>Bruchinae</taxon>
        <taxon>Bruchini</taxon>
        <taxon>Callosobruchus</taxon>
    </lineage>
</organism>
<protein>
    <submittedName>
        <fullName evidence="1">Uncharacterized protein</fullName>
    </submittedName>
</protein>
<reference evidence="1 2" key="1">
    <citation type="submission" date="2019-01" db="EMBL/GenBank/DDBJ databases">
        <authorList>
            <person name="Sayadi A."/>
        </authorList>
    </citation>
    <scope>NUCLEOTIDE SEQUENCE [LARGE SCALE GENOMIC DNA]</scope>
</reference>
<dbReference type="AlphaFoldDB" id="A0A653CN84"/>
<accession>A0A653CN84</accession>
<dbReference type="Proteomes" id="UP000410492">
    <property type="component" value="Unassembled WGS sequence"/>
</dbReference>
<name>A0A653CN84_CALMS</name>
<keyword evidence="2" id="KW-1185">Reference proteome</keyword>
<sequence>MMRTTDDRPILTKQRRRHESILSFKPTGCFGCYLNLNGGTQDQQIRNLMTAFKKIKIFPTIPRDKLKTIKEMSISRFKIKVQESRYFLERNPKCIGQTTEQSQLQKKSDFMIYGSRHSLEDHWLLSI</sequence>
<proteinExistence type="predicted"/>
<dbReference type="EMBL" id="CAACVG010008336">
    <property type="protein sequence ID" value="VEN49384.1"/>
    <property type="molecule type" value="Genomic_DNA"/>
</dbReference>
<evidence type="ECO:0000313" key="2">
    <source>
        <dbReference type="Proteomes" id="UP000410492"/>
    </source>
</evidence>